<protein>
    <submittedName>
        <fullName evidence="1">Transcriptional regulator, MarR family</fullName>
    </submittedName>
</protein>
<organism evidence="1 2">
    <name type="scientific">Klebsiella pneumoniae IS43</name>
    <dbReference type="NCBI Taxonomy" id="1432552"/>
    <lineage>
        <taxon>Bacteria</taxon>
        <taxon>Pseudomonadati</taxon>
        <taxon>Pseudomonadota</taxon>
        <taxon>Gammaproteobacteria</taxon>
        <taxon>Enterobacterales</taxon>
        <taxon>Enterobacteriaceae</taxon>
        <taxon>Klebsiella/Raoultella group</taxon>
        <taxon>Klebsiella</taxon>
        <taxon>Klebsiella pneumoniae complex</taxon>
    </lineage>
</organism>
<proteinExistence type="predicted"/>
<accession>W1DW64</accession>
<evidence type="ECO:0000313" key="2">
    <source>
        <dbReference type="Proteomes" id="UP000019183"/>
    </source>
</evidence>
<dbReference type="SUPFAM" id="SSF46785">
    <property type="entry name" value="Winged helix' DNA-binding domain"/>
    <property type="match status" value="1"/>
</dbReference>
<comment type="caution">
    <text evidence="1">The sequence shown here is derived from an EMBL/GenBank/DDBJ whole genome shotgun (WGS) entry which is preliminary data.</text>
</comment>
<dbReference type="EMBL" id="CBWK010000870">
    <property type="protein sequence ID" value="CDL12965.1"/>
    <property type="molecule type" value="Genomic_DNA"/>
</dbReference>
<dbReference type="Gene3D" id="1.10.10.10">
    <property type="entry name" value="Winged helix-like DNA-binding domain superfamily/Winged helix DNA-binding domain"/>
    <property type="match status" value="1"/>
</dbReference>
<dbReference type="Proteomes" id="UP000019183">
    <property type="component" value="Unassembled WGS sequence"/>
</dbReference>
<evidence type="ECO:0000313" key="1">
    <source>
        <dbReference type="EMBL" id="CDL12965.1"/>
    </source>
</evidence>
<dbReference type="AlphaFoldDB" id="W1DW64"/>
<keyword evidence="2" id="KW-1185">Reference proteome</keyword>
<name>W1DW64_KLEPN</name>
<dbReference type="InterPro" id="IPR036388">
    <property type="entry name" value="WH-like_DNA-bd_sf"/>
</dbReference>
<sequence>MTLSASGQQMIDSIAVARRRLMNQVLAQWPEDEVQALFRLTRKYADSLQQPG</sequence>
<reference evidence="1" key="1">
    <citation type="submission" date="2013-10" db="EMBL/GenBank/DDBJ databases">
        <title>Antibiotic resistance diversity of beta-lactamase producers in the General Hospital Vienna.</title>
        <authorList>
            <person name="Barisic I."/>
            <person name="Mitteregger D."/>
            <person name="Hirschl A.M."/>
            <person name="Noehammer C."/>
            <person name="Wiesinger-Mayr H."/>
        </authorList>
    </citation>
    <scope>NUCLEOTIDE SEQUENCE [LARGE SCALE GENOMIC DNA]</scope>
    <source>
        <strain evidence="1">IS43</strain>
    </source>
</reference>
<dbReference type="InterPro" id="IPR036390">
    <property type="entry name" value="WH_DNA-bd_sf"/>
</dbReference>